<keyword evidence="10 13" id="KW-0472">Membrane</keyword>
<dbReference type="PANTHER" id="PTHR31462">
    <property type="entry name" value="ENDOSOMAL/LYSOSOMAL POTASSIUM CHANNEL TMEM175"/>
    <property type="match status" value="1"/>
</dbReference>
<feature type="transmembrane region" description="Helical" evidence="13">
    <location>
        <begin position="147"/>
        <end position="165"/>
    </location>
</feature>
<evidence type="ECO:0000256" key="13">
    <source>
        <dbReference type="SAM" id="Phobius"/>
    </source>
</evidence>
<dbReference type="Proteomes" id="UP000654670">
    <property type="component" value="Unassembled WGS sequence"/>
</dbReference>
<name>A0A917W418_9BACL</name>
<keyword evidence="3" id="KW-0813">Transport</keyword>
<dbReference type="AlphaFoldDB" id="A0A917W418"/>
<feature type="transmembrane region" description="Helical" evidence="13">
    <location>
        <begin position="83"/>
        <end position="102"/>
    </location>
</feature>
<feature type="transmembrane region" description="Helical" evidence="13">
    <location>
        <begin position="171"/>
        <end position="191"/>
    </location>
</feature>
<comment type="similarity">
    <text evidence="2">Belongs to the TMEM175 family.</text>
</comment>
<comment type="subcellular location">
    <subcellularLocation>
        <location evidence="1">Membrane</location>
        <topology evidence="1">Multi-pass membrane protein</topology>
    </subcellularLocation>
</comment>
<evidence type="ECO:0000256" key="8">
    <source>
        <dbReference type="ARBA" id="ARBA00022989"/>
    </source>
</evidence>
<evidence type="ECO:0000256" key="3">
    <source>
        <dbReference type="ARBA" id="ARBA00022448"/>
    </source>
</evidence>
<evidence type="ECO:0000256" key="12">
    <source>
        <dbReference type="ARBA" id="ARBA00034430"/>
    </source>
</evidence>
<evidence type="ECO:0000256" key="9">
    <source>
        <dbReference type="ARBA" id="ARBA00023065"/>
    </source>
</evidence>
<keyword evidence="5 13" id="KW-0812">Transmembrane</keyword>
<dbReference type="GO" id="GO:0005267">
    <property type="term" value="F:potassium channel activity"/>
    <property type="evidence" value="ECO:0007669"/>
    <property type="project" value="UniProtKB-KW"/>
</dbReference>
<feature type="transmembrane region" description="Helical" evidence="13">
    <location>
        <begin position="108"/>
        <end position="126"/>
    </location>
</feature>
<dbReference type="GO" id="GO:0016020">
    <property type="term" value="C:membrane"/>
    <property type="evidence" value="ECO:0007669"/>
    <property type="project" value="UniProtKB-SubCell"/>
</dbReference>
<evidence type="ECO:0000256" key="11">
    <source>
        <dbReference type="ARBA" id="ARBA00023303"/>
    </source>
</evidence>
<evidence type="ECO:0000256" key="1">
    <source>
        <dbReference type="ARBA" id="ARBA00004141"/>
    </source>
</evidence>
<dbReference type="InterPro" id="IPR010617">
    <property type="entry name" value="TMEM175-like"/>
</dbReference>
<keyword evidence="4" id="KW-0633">Potassium transport</keyword>
<reference evidence="14" key="2">
    <citation type="submission" date="2020-09" db="EMBL/GenBank/DDBJ databases">
        <authorList>
            <person name="Sun Q."/>
            <person name="Ohkuma M."/>
        </authorList>
    </citation>
    <scope>NUCLEOTIDE SEQUENCE</scope>
    <source>
        <strain evidence="14">JCM 15325</strain>
    </source>
</reference>
<protein>
    <submittedName>
        <fullName evidence="14">DUF1211 domain-containing membrane protein</fullName>
    </submittedName>
</protein>
<evidence type="ECO:0000313" key="14">
    <source>
        <dbReference type="EMBL" id="GGL60644.1"/>
    </source>
</evidence>
<evidence type="ECO:0000256" key="2">
    <source>
        <dbReference type="ARBA" id="ARBA00006920"/>
    </source>
</evidence>
<comment type="catalytic activity">
    <reaction evidence="12">
        <text>K(+)(in) = K(+)(out)</text>
        <dbReference type="Rhea" id="RHEA:29463"/>
        <dbReference type="ChEBI" id="CHEBI:29103"/>
    </reaction>
</comment>
<organism evidence="14 15">
    <name type="scientific">Sporolactobacillus putidus</name>
    <dbReference type="NCBI Taxonomy" id="492735"/>
    <lineage>
        <taxon>Bacteria</taxon>
        <taxon>Bacillati</taxon>
        <taxon>Bacillota</taxon>
        <taxon>Bacilli</taxon>
        <taxon>Bacillales</taxon>
        <taxon>Sporolactobacillaceae</taxon>
        <taxon>Sporolactobacillus</taxon>
    </lineage>
</organism>
<accession>A0A917W418</accession>
<dbReference type="RefSeq" id="WP_188804012.1">
    <property type="nucleotide sequence ID" value="NZ_BMOK01000013.1"/>
</dbReference>
<evidence type="ECO:0000256" key="5">
    <source>
        <dbReference type="ARBA" id="ARBA00022692"/>
    </source>
</evidence>
<evidence type="ECO:0000256" key="7">
    <source>
        <dbReference type="ARBA" id="ARBA00022958"/>
    </source>
</evidence>
<keyword evidence="15" id="KW-1185">Reference proteome</keyword>
<dbReference type="EMBL" id="BMOK01000013">
    <property type="protein sequence ID" value="GGL60644.1"/>
    <property type="molecule type" value="Genomic_DNA"/>
</dbReference>
<feature type="transmembrane region" description="Helical" evidence="13">
    <location>
        <begin position="46"/>
        <end position="62"/>
    </location>
</feature>
<proteinExistence type="inferred from homology"/>
<dbReference type="PANTHER" id="PTHR31462:SF5">
    <property type="entry name" value="ENDOSOMAL_LYSOSOMAL PROTON CHANNEL TMEM175"/>
    <property type="match status" value="1"/>
</dbReference>
<keyword evidence="11" id="KW-0407">Ion channel</keyword>
<keyword evidence="8 13" id="KW-1133">Transmembrane helix</keyword>
<dbReference type="Pfam" id="PF06736">
    <property type="entry name" value="TMEM175"/>
    <property type="match status" value="1"/>
</dbReference>
<gene>
    <name evidence="14" type="ORF">GCM10007968_25800</name>
</gene>
<dbReference type="GO" id="GO:0015252">
    <property type="term" value="F:proton channel activity"/>
    <property type="evidence" value="ECO:0007669"/>
    <property type="project" value="InterPro"/>
</dbReference>
<sequence>MGKNRIEAFSDGVFAIAITLLVLNINNQDLIKADITSTLIHLYPNILAYILSFLIIGVYWVAHHTMIHFVRTIDRNALWINNLTLLFIAFMPFPTLLISWHYNDPIAITIYCLTLSMTNLTGSWFWRYVSKNNRHIERNLSEKFIKRILIIHLCPIGIYGFAIWFSFYSIYLSYILIALVPAFFILPNPWIHKMLSVGKREKP</sequence>
<keyword evidence="7" id="KW-0630">Potassium</keyword>
<reference evidence="14" key="1">
    <citation type="journal article" date="2014" name="Int. J. Syst. Evol. Microbiol.">
        <title>Complete genome sequence of Corynebacterium casei LMG S-19264T (=DSM 44701T), isolated from a smear-ripened cheese.</title>
        <authorList>
            <consortium name="US DOE Joint Genome Institute (JGI-PGF)"/>
            <person name="Walter F."/>
            <person name="Albersmeier A."/>
            <person name="Kalinowski J."/>
            <person name="Ruckert C."/>
        </authorList>
    </citation>
    <scope>NUCLEOTIDE SEQUENCE</scope>
    <source>
        <strain evidence="14">JCM 15325</strain>
    </source>
</reference>
<keyword evidence="6" id="KW-0631">Potassium channel</keyword>
<evidence type="ECO:0000256" key="10">
    <source>
        <dbReference type="ARBA" id="ARBA00023136"/>
    </source>
</evidence>
<feature type="transmembrane region" description="Helical" evidence="13">
    <location>
        <begin position="7"/>
        <end position="26"/>
    </location>
</feature>
<keyword evidence="9" id="KW-0406">Ion transport</keyword>
<comment type="caution">
    <text evidence="14">The sequence shown here is derived from an EMBL/GenBank/DDBJ whole genome shotgun (WGS) entry which is preliminary data.</text>
</comment>
<evidence type="ECO:0000313" key="15">
    <source>
        <dbReference type="Proteomes" id="UP000654670"/>
    </source>
</evidence>
<evidence type="ECO:0000256" key="6">
    <source>
        <dbReference type="ARBA" id="ARBA00022826"/>
    </source>
</evidence>
<evidence type="ECO:0000256" key="4">
    <source>
        <dbReference type="ARBA" id="ARBA00022538"/>
    </source>
</evidence>